<dbReference type="Gene3D" id="3.10.450.50">
    <property type="match status" value="1"/>
</dbReference>
<reference evidence="4 5" key="1">
    <citation type="submission" date="2020-05" db="EMBL/GenBank/DDBJ databases">
        <title>Identification and distribution of gene clusters putatively required for synthesis of sphingolipid metabolism inhibitors in phylogenetically diverse species of the filamentous fungus Fusarium.</title>
        <authorList>
            <person name="Kim H.-S."/>
            <person name="Busman M."/>
            <person name="Brown D.W."/>
            <person name="Divon H."/>
            <person name="Uhlig S."/>
            <person name="Proctor R.H."/>
        </authorList>
    </citation>
    <scope>NUCLEOTIDE SEQUENCE [LARGE SCALE GENOMIC DNA]</scope>
    <source>
        <strain evidence="4 5">NRRL 53147</strain>
    </source>
</reference>
<evidence type="ECO:0000256" key="2">
    <source>
        <dbReference type="ARBA" id="ARBA00023239"/>
    </source>
</evidence>
<dbReference type="SUPFAM" id="SSF54427">
    <property type="entry name" value="NTF2-like"/>
    <property type="match status" value="1"/>
</dbReference>
<dbReference type="GO" id="GO:0016829">
    <property type="term" value="F:lyase activity"/>
    <property type="evidence" value="ECO:0007669"/>
    <property type="project" value="UniProtKB-KW"/>
</dbReference>
<accession>A0A8H5I9G1</accession>
<dbReference type="InterPro" id="IPR049884">
    <property type="entry name" value="Scytalone_dh"/>
</dbReference>
<name>A0A8H5I9G1_9HYPO</name>
<sequence length="160" mass="17995">MAAATFDWADSYDTKDWKRLEEILAPEVMLTFVSKVDYSAVIGKPGDTMSAQDFVSMISDVNLLGNPLISTQHFIGASKYEKLAETVATGLHQIRAAHQRHSSLDKNIVEAKGHGHATMLHTYRKIEGEWKIAGIKPTVYWNEYDFDQIFGQKDIVKGHI</sequence>
<organism evidence="4 5">
    <name type="scientific">Fusarium mexicanum</name>
    <dbReference type="NCBI Taxonomy" id="751941"/>
    <lineage>
        <taxon>Eukaryota</taxon>
        <taxon>Fungi</taxon>
        <taxon>Dikarya</taxon>
        <taxon>Ascomycota</taxon>
        <taxon>Pezizomycotina</taxon>
        <taxon>Sordariomycetes</taxon>
        <taxon>Hypocreomycetidae</taxon>
        <taxon>Hypocreales</taxon>
        <taxon>Nectriaceae</taxon>
        <taxon>Fusarium</taxon>
        <taxon>Fusarium fujikuroi species complex</taxon>
    </lineage>
</organism>
<evidence type="ECO:0000313" key="5">
    <source>
        <dbReference type="Proteomes" id="UP000522262"/>
    </source>
</evidence>
<dbReference type="Pfam" id="PF02982">
    <property type="entry name" value="Scytalone_dh"/>
    <property type="match status" value="1"/>
</dbReference>
<dbReference type="AlphaFoldDB" id="A0A8H5I9G1"/>
<dbReference type="Proteomes" id="UP000522262">
    <property type="component" value="Unassembled WGS sequence"/>
</dbReference>
<comment type="similarity">
    <text evidence="1">Belongs to the scytalone dehydratase family.</text>
</comment>
<comment type="caution">
    <text evidence="4">The sequence shown here is derived from an EMBL/GenBank/DDBJ whole genome shotgun (WGS) entry which is preliminary data.</text>
</comment>
<protein>
    <submittedName>
        <fullName evidence="4">Scytalone dehydratase</fullName>
    </submittedName>
</protein>
<proteinExistence type="inferred from homology"/>
<feature type="domain" description="Scytalone dehydratase-like" evidence="3">
    <location>
        <begin position="3"/>
        <end position="151"/>
    </location>
</feature>
<evidence type="ECO:0000256" key="1">
    <source>
        <dbReference type="ARBA" id="ARBA00008584"/>
    </source>
</evidence>
<dbReference type="InterPro" id="IPR032710">
    <property type="entry name" value="NTF2-like_dom_sf"/>
</dbReference>
<gene>
    <name evidence="4" type="ORF">FMEXI_12152</name>
</gene>
<keyword evidence="2" id="KW-0456">Lyase</keyword>
<keyword evidence="5" id="KW-1185">Reference proteome</keyword>
<evidence type="ECO:0000259" key="3">
    <source>
        <dbReference type="Pfam" id="PF02982"/>
    </source>
</evidence>
<evidence type="ECO:0000313" key="4">
    <source>
        <dbReference type="EMBL" id="KAF5532892.1"/>
    </source>
</evidence>
<dbReference type="EMBL" id="JAAOAM010000347">
    <property type="protein sequence ID" value="KAF5532892.1"/>
    <property type="molecule type" value="Genomic_DNA"/>
</dbReference>